<dbReference type="InterPro" id="IPR036400">
    <property type="entry name" value="Cyt_B5-like_heme/steroid_sf"/>
</dbReference>
<name>A0ABY6JWA3_9ARAC</name>
<evidence type="ECO:0000259" key="13">
    <source>
        <dbReference type="PROSITE" id="PS51416"/>
    </source>
</evidence>
<feature type="repeat" description="RCC1" evidence="9">
    <location>
        <begin position="606"/>
        <end position="657"/>
    </location>
</feature>
<feature type="repeat" description="RCC1" evidence="9">
    <location>
        <begin position="500"/>
        <end position="551"/>
    </location>
</feature>
<evidence type="ECO:0000256" key="2">
    <source>
        <dbReference type="ARBA" id="ARBA00004496"/>
    </source>
</evidence>
<dbReference type="PROSITE" id="PS50012">
    <property type="entry name" value="RCC1_3"/>
    <property type="match status" value="12"/>
</dbReference>
<feature type="repeat" description="RCC1" evidence="9">
    <location>
        <begin position="3149"/>
        <end position="3200"/>
    </location>
</feature>
<keyword evidence="5" id="KW-0963">Cytoplasm</keyword>
<dbReference type="Pfam" id="PF25390">
    <property type="entry name" value="WD40_RLD"/>
    <property type="match status" value="1"/>
</dbReference>
<evidence type="ECO:0000256" key="8">
    <source>
        <dbReference type="ARBA" id="ARBA00022786"/>
    </source>
</evidence>
<feature type="compositionally biased region" description="Acidic residues" evidence="10">
    <location>
        <begin position="2375"/>
        <end position="2384"/>
    </location>
</feature>
<evidence type="ECO:0000256" key="6">
    <source>
        <dbReference type="ARBA" id="ARBA00022679"/>
    </source>
</evidence>
<feature type="repeat" description="RCC1" evidence="9">
    <location>
        <begin position="658"/>
        <end position="709"/>
    </location>
</feature>
<dbReference type="InterPro" id="IPR037252">
    <property type="entry name" value="Mib_Herc2_sf"/>
</dbReference>
<accession>A0ABY6JWA3</accession>
<dbReference type="PROSITE" id="PS51416">
    <property type="entry name" value="MIB_HERC2"/>
    <property type="match status" value="1"/>
</dbReference>
<keyword evidence="6" id="KW-0808">Transferase</keyword>
<comment type="subcellular location">
    <subcellularLocation>
        <location evidence="2">Cytoplasm</location>
    </subcellularLocation>
</comment>
<dbReference type="CDD" id="cd14402">
    <property type="entry name" value="UBA_HERC2"/>
    <property type="match status" value="1"/>
</dbReference>
<dbReference type="InterPro" id="IPR014722">
    <property type="entry name" value="Rib_uL2_dom2"/>
</dbReference>
<keyword evidence="7" id="KW-0677">Repeat</keyword>
<feature type="repeat" description="RCC1" evidence="9">
    <location>
        <begin position="3775"/>
        <end position="3826"/>
    </location>
</feature>
<evidence type="ECO:0000313" key="15">
    <source>
        <dbReference type="Proteomes" id="UP001235939"/>
    </source>
</evidence>
<dbReference type="Gene3D" id="2.60.120.260">
    <property type="entry name" value="Galactose-binding domain-like"/>
    <property type="match status" value="1"/>
</dbReference>
<dbReference type="InterPro" id="IPR009091">
    <property type="entry name" value="RCC1/BLIP-II"/>
</dbReference>
<dbReference type="Pfam" id="PF00415">
    <property type="entry name" value="RCC1"/>
    <property type="match status" value="7"/>
</dbReference>
<dbReference type="Proteomes" id="UP001235939">
    <property type="component" value="Chromosome 01"/>
</dbReference>
<comment type="pathway">
    <text evidence="3">Protein modification; protein ubiquitination.</text>
</comment>
<keyword evidence="15" id="KW-1185">Reference proteome</keyword>
<dbReference type="Gene3D" id="2.30.30.40">
    <property type="entry name" value="SH3 Domains"/>
    <property type="match status" value="1"/>
</dbReference>
<feature type="domain" description="DOC" evidence="12">
    <location>
        <begin position="2644"/>
        <end position="2821"/>
    </location>
</feature>
<comment type="catalytic activity">
    <reaction evidence="1">
        <text>S-ubiquitinyl-[E2 ubiquitin-conjugating enzyme]-L-cysteine + [acceptor protein]-L-lysine = [E2 ubiquitin-conjugating enzyme]-L-cysteine + N(6)-ubiquitinyl-[acceptor protein]-L-lysine.</text>
        <dbReference type="EC" id="2.3.2.26"/>
    </reaction>
</comment>
<dbReference type="Pfam" id="PF06701">
    <property type="entry name" value="MIB_HERC2"/>
    <property type="match status" value="1"/>
</dbReference>
<dbReference type="PROSITE" id="PS50255">
    <property type="entry name" value="CYTOCHROME_B5_2"/>
    <property type="match status" value="1"/>
</dbReference>
<dbReference type="Gene3D" id="2.30.30.30">
    <property type="match status" value="1"/>
</dbReference>
<dbReference type="PROSITE" id="PS51284">
    <property type="entry name" value="DOC"/>
    <property type="match status" value="1"/>
</dbReference>
<dbReference type="InterPro" id="IPR008979">
    <property type="entry name" value="Galactose-bd-like_sf"/>
</dbReference>
<evidence type="ECO:0000259" key="12">
    <source>
        <dbReference type="PROSITE" id="PS51284"/>
    </source>
</evidence>
<dbReference type="SUPFAM" id="SSF57850">
    <property type="entry name" value="RING/U-box"/>
    <property type="match status" value="1"/>
</dbReference>
<dbReference type="Pfam" id="PF11515">
    <property type="entry name" value="Cul7"/>
    <property type="match status" value="1"/>
</dbReference>
<organism evidence="14 15">
    <name type="scientific">Cordylochernes scorpioides</name>
    <dbReference type="NCBI Taxonomy" id="51811"/>
    <lineage>
        <taxon>Eukaryota</taxon>
        <taxon>Metazoa</taxon>
        <taxon>Ecdysozoa</taxon>
        <taxon>Arthropoda</taxon>
        <taxon>Chelicerata</taxon>
        <taxon>Arachnida</taxon>
        <taxon>Pseudoscorpiones</taxon>
        <taxon>Cheliferoidea</taxon>
        <taxon>Chernetidae</taxon>
        <taxon>Cordylochernes</taxon>
    </lineage>
</organism>
<dbReference type="Gene3D" id="3.10.120.10">
    <property type="entry name" value="Cytochrome b5-like heme/steroid binding domain"/>
    <property type="match status" value="1"/>
</dbReference>
<feature type="repeat" description="RCC1" evidence="9">
    <location>
        <begin position="2881"/>
        <end position="2934"/>
    </location>
</feature>
<dbReference type="InterPro" id="IPR001199">
    <property type="entry name" value="Cyt_B5-like_heme/steroid-bd"/>
</dbReference>
<feature type="repeat" description="RCC1" evidence="9">
    <location>
        <begin position="552"/>
        <end position="605"/>
    </location>
</feature>
<dbReference type="InterPro" id="IPR035914">
    <property type="entry name" value="Sperma_CUB_dom_sf"/>
</dbReference>
<dbReference type="Gene3D" id="1.10.8.10">
    <property type="entry name" value="DNA helicase RuvA subunit, C-terminal domain"/>
    <property type="match status" value="1"/>
</dbReference>
<gene>
    <name evidence="14" type="ORF">LAZ67_1000589</name>
</gene>
<feature type="region of interest" description="Disordered" evidence="10">
    <location>
        <begin position="2295"/>
        <end position="2323"/>
    </location>
</feature>
<feature type="repeat" description="RCC1" evidence="9">
    <location>
        <begin position="710"/>
        <end position="758"/>
    </location>
</feature>
<dbReference type="PANTHER" id="PTHR22870:SF155">
    <property type="entry name" value="E3 UBIQUITIN-PROTEIN LIGASE HERC1-RELATED"/>
    <property type="match status" value="1"/>
</dbReference>
<feature type="repeat" description="RCC1" evidence="9">
    <location>
        <begin position="2987"/>
        <end position="3038"/>
    </location>
</feature>
<evidence type="ECO:0000259" key="11">
    <source>
        <dbReference type="PROSITE" id="PS50255"/>
    </source>
</evidence>
<evidence type="ECO:0000256" key="1">
    <source>
        <dbReference type="ARBA" id="ARBA00000885"/>
    </source>
</evidence>
<dbReference type="SUPFAM" id="SSF49854">
    <property type="entry name" value="Spermadhesin, CUB domain"/>
    <property type="match status" value="1"/>
</dbReference>
<feature type="region of interest" description="Disordered" evidence="10">
    <location>
        <begin position="2375"/>
        <end position="2408"/>
    </location>
</feature>
<dbReference type="InterPro" id="IPR058923">
    <property type="entry name" value="RCC1-like_dom"/>
</dbReference>
<evidence type="ECO:0000256" key="7">
    <source>
        <dbReference type="ARBA" id="ARBA00022737"/>
    </source>
</evidence>
<dbReference type="InterPro" id="IPR051210">
    <property type="entry name" value="Ub_ligase/GEF_domain"/>
</dbReference>
<dbReference type="Gene3D" id="2.130.10.30">
    <property type="entry name" value="Regulator of chromosome condensation 1/beta-lactamase-inhibitor protein II"/>
    <property type="match status" value="3"/>
</dbReference>
<dbReference type="SMART" id="SM01337">
    <property type="entry name" value="APC10"/>
    <property type="match status" value="1"/>
</dbReference>
<feature type="region of interest" description="Disordered" evidence="10">
    <location>
        <begin position="2623"/>
        <end position="2655"/>
    </location>
</feature>
<proteinExistence type="predicted"/>
<feature type="repeat" description="RCC1" evidence="9">
    <location>
        <begin position="3097"/>
        <end position="3148"/>
    </location>
</feature>
<evidence type="ECO:0000256" key="3">
    <source>
        <dbReference type="ARBA" id="ARBA00004906"/>
    </source>
</evidence>
<dbReference type="InterPro" id="IPR037976">
    <property type="entry name" value="HERC2_APC10"/>
</dbReference>
<dbReference type="SUPFAM" id="SSF50985">
    <property type="entry name" value="RCC1/BLIP-II"/>
    <property type="match status" value="3"/>
</dbReference>
<dbReference type="SUPFAM" id="SSF55856">
    <property type="entry name" value="Cytochrome b5-like heme/steroid binding domain"/>
    <property type="match status" value="1"/>
</dbReference>
<dbReference type="EMBL" id="CP092863">
    <property type="protein sequence ID" value="UYV60264.1"/>
    <property type="molecule type" value="Genomic_DNA"/>
</dbReference>
<feature type="repeat" description="RCC1" evidence="9">
    <location>
        <begin position="2935"/>
        <end position="2986"/>
    </location>
</feature>
<dbReference type="EC" id="2.3.2.26" evidence="4"/>
<reference evidence="14 15" key="1">
    <citation type="submission" date="2022-01" db="EMBL/GenBank/DDBJ databases">
        <title>A chromosomal length assembly of Cordylochernes scorpioides.</title>
        <authorList>
            <person name="Zeh D."/>
            <person name="Zeh J."/>
        </authorList>
    </citation>
    <scope>NUCLEOTIDE SEQUENCE [LARGE SCALE GENOMIC DNA]</scope>
    <source>
        <strain evidence="14">IN4F17</strain>
        <tissue evidence="14">Whole Body</tissue>
    </source>
</reference>
<dbReference type="InterPro" id="IPR004939">
    <property type="entry name" value="APC_su10/DOC_dom"/>
</dbReference>
<keyword evidence="8" id="KW-0833">Ubl conjugation pathway</keyword>
<feature type="region of interest" description="Disordered" evidence="10">
    <location>
        <begin position="1308"/>
        <end position="1340"/>
    </location>
</feature>
<dbReference type="CDD" id="cd08664">
    <property type="entry name" value="APC10-HERC2"/>
    <property type="match status" value="1"/>
</dbReference>
<dbReference type="PANTHER" id="PTHR22870">
    <property type="entry name" value="REGULATOR OF CHROMOSOME CONDENSATION"/>
    <property type="match status" value="1"/>
</dbReference>
<dbReference type="SUPFAM" id="SSF49785">
    <property type="entry name" value="Galactose-binding domain-like"/>
    <property type="match status" value="1"/>
</dbReference>
<feature type="domain" description="MIB/HERC2" evidence="13">
    <location>
        <begin position="1754"/>
        <end position="1827"/>
    </location>
</feature>
<dbReference type="SMART" id="SM01117">
    <property type="entry name" value="Cyt-b5"/>
    <property type="match status" value="1"/>
</dbReference>
<evidence type="ECO:0000256" key="10">
    <source>
        <dbReference type="SAM" id="MobiDB-lite"/>
    </source>
</evidence>
<dbReference type="PRINTS" id="PR00633">
    <property type="entry name" value="RCCNDNSATION"/>
</dbReference>
<dbReference type="InterPro" id="IPR000408">
    <property type="entry name" value="Reg_chr_condens"/>
</dbReference>
<dbReference type="InterPro" id="IPR021097">
    <property type="entry name" value="CPH_domain"/>
</dbReference>
<dbReference type="SUPFAM" id="SSF63748">
    <property type="entry name" value="Tudor/PWWP/MBT"/>
    <property type="match status" value="1"/>
</dbReference>
<dbReference type="Pfam" id="PF03256">
    <property type="entry name" value="ANAPC10"/>
    <property type="match status" value="1"/>
</dbReference>
<feature type="region of interest" description="Disordered" evidence="10">
    <location>
        <begin position="1822"/>
        <end position="1845"/>
    </location>
</feature>
<dbReference type="Pfam" id="PF00173">
    <property type="entry name" value="Cyt-b5"/>
    <property type="match status" value="1"/>
</dbReference>
<protein>
    <recommendedName>
        <fullName evidence="4">HECT-type E3 ubiquitin transferase</fullName>
        <ecNumber evidence="4">2.3.2.26</ecNumber>
    </recommendedName>
</protein>
<evidence type="ECO:0000256" key="5">
    <source>
        <dbReference type="ARBA" id="ARBA00022490"/>
    </source>
</evidence>
<feature type="compositionally biased region" description="Basic residues" evidence="10">
    <location>
        <begin position="2633"/>
        <end position="2650"/>
    </location>
</feature>
<feature type="compositionally biased region" description="Polar residues" evidence="10">
    <location>
        <begin position="2398"/>
        <end position="2408"/>
    </location>
</feature>
<feature type="compositionally biased region" description="Low complexity" evidence="10">
    <location>
        <begin position="2303"/>
        <end position="2313"/>
    </location>
</feature>
<dbReference type="SUPFAM" id="SSF159034">
    <property type="entry name" value="Mib/herc2 domain-like"/>
    <property type="match status" value="1"/>
</dbReference>
<dbReference type="InterPro" id="IPR010606">
    <property type="entry name" value="Mib_Herc2"/>
</dbReference>
<evidence type="ECO:0000256" key="4">
    <source>
        <dbReference type="ARBA" id="ARBA00012485"/>
    </source>
</evidence>
<feature type="repeat" description="RCC1" evidence="9">
    <location>
        <begin position="3041"/>
        <end position="3092"/>
    </location>
</feature>
<sequence length="3845" mass="418741">MLRSVLRAQPQFDTKWLKQDLQGSFTPSGLNELWREVVMDDEFFCLEKDESTTCLHSIPQDILCALDNVTLTKSLSCGESLCKSAGVCQCTSSTLLDDKESRNTSSKSIIDSWTWGPQPGRYTPFINKLSKQLIVFQRYFTALARRKSALDIKLGSRSFHGALFFPHEEKKRPADNPTTSLARVGCRAALSFAFAFLQRAWRSGTDGDLCTDLLQESLDALRMLPEGSLFEDSSISLVWQEAVDRSAKFLRSVVLGEMNQVKTGRQVPQPDQQRALAILLELALQYGTLSQLLAAILLLLELWRMADPRDNRAAPHAASAPLIPFLKRLAAIPAITKTPILDGPESHEECTLLANYLKFLKLTNNDQASVDLKLVALVLMGHINRLAAPFFPKQEHSQDGSPVPGPVATRRQEVFIWGGMVSGQPNPVSCDAVAQLGVRQIACSETCLLLLTPSGQVFTLPYASENMVCQVVEGELCDKEVVEVACHPEGRHYLALTSLGTVYSWGLGEGGRLGLGNNNFIEDPTLIQALFDKMVTKIACGSAYSAAITSTGELYTWGRGNYGRLGHGTSESQSVPLMVTALKGHVVTHVALGSGDAQTLAVTENGAVWSWGDGDYGKLGRGGSDGCKTPKVVDHLQGVEVEKVYCGHQFSVALTRTGAVYTWGQGDQHRLGHLSEEHVRYPRLVEALVGTRIVLVTVGPSHCAALSDHGQLYVWGNNERGQLGTLSGNQPEIMTLLAGRKAAGVTCGPYQTVLWSTMEQSAIAIRVPFIVEVCPATLEHLNELMTEQDFLEDQQEKEVLVVGALNLLRLQMYAALSNGVGPEQLGLGPGSRLLAGLKQRVVELASSGTAGAMQAAAQATLQTGWSLLLPTADERARALSSLLPSAGSGSGTTEGAVASLGCQFMTDLLVRSLMADGGLESSLLTAIKVENQELEEIKEKEVEEEDREMMGEQLMSQQALLEAETKRAQEASDTDDSAIPLLHLIKQLLRSTAGQTLARLQSNQPAVESRKSAALELLRMFQRLLLVHLFPTGERVSDVEQQGATSLLRKYLNLVAFYSSDCITVATNLATLGSFHFYQAAQVLESDLVGVLLPELLVSLTMLEGLAPATMQETGVLGVLAPLLDCLDRFNRLAPEAHMDDSGELIWPPASPSTHTRYARQDIEAQVRDFGNPWVVIHGKVYDLSLLKGKDCSAFDSLTLFIGGDATQAYEALPFSKRPREILDSMLVGICSDVSILPSGCLQVQHALVGQATEASESPSSPLADTERTLAYLVGMHARHLVRGPPLQPCEDMCARWLTSPLLAGGLQAQPTNPFDEEKGEVRSSSSTATTPEPKHSTAEWRAVSQEAELAALAESRELEPEISALLARHAVLGFPPEHPVEEAGRLLLAALLKHLGLPLQPGEQLEELLRLVQQAKWRLVKARQDLSGSYKEVCTPVLDKCRFVFYELRSASSSEVRALNRLKVLNTVPKWKSVIRRLIRANRMASTACQDPSAGDSSGNLDLCNNPVKLPERQEVSSTISLESKLSSSASSTTFHSKIEALSLQLLDFVLYDSTVDVEMLRKSLYCHVERAKIRQKGYKWILSFLHKNNLLSSVRYMVLNGWLNIIPMEAHVGYLLMGTNNPNTGLMPYCLQDVNLIPPYDRVMLELSAASLLTWAVGELRSLILTASTRHRSGGPSLDLPTARFLLALLGTILGEHKSQQVSLLINSGLLALLQTTLRLLGPSGWMPDPRKLCAVVEEPARRSRQPPASLTGPELAFLMKVGTQVVRGQDWKWGEQDGPPPGKGRVIGELGDDGWIRVQWESGCINSYRMGKEGKYDLKLADPPPLSPNTTSSSDSSDLDDAQVETPELYLSEDPYVLLRQSTLLGLQGLSICVGVNADQAQPEAVHTLAALFKSILDPNKSVGLAHEQQVTWASLGFIRGVAASSAMCRALSTPPWIQLLLDSASQLPSCSTLPSQIQAFRLLETVLPTWTDDEHSSQRKAIVMDLFHQLGRALVSCHADPALQPLEVTRKGGGGMSRRGTCKARVTLTASHCSAVAEECLSLLRKLHQLPAWKDIINDIISSHLPNIVALSELAVEECGEGEEKFPLRQLLSLGVLAVLGGVDSRLRLGGHAVHPAIGLGTVARISASGRITVHSHVYRTLFRYPLAQLSPVPLVEFHLDGDSEQETAWAGLLQAALSPLACSPTLNPNSLQRLHIFLGLLKSTRVLFSKQEFLRKVLLCPMVAPPSSAEDSPSTPDILLISHIMTVATQPSQLKHIFSRDEMEVQCYISVMMQAACLAVLQFLMAELTRPPQPTSPPSSSDSSSDPSPMEPPSATPWLVPAPVQQLLEMGFSRKSVETAIRALVGSTGTEVLPSPESLVSWLLEHPVEAADDDDDDDTSSTSSSSSFRVLSDSESISDTDPCSLNNAYPTSYRRRCEFLNNDDYANYVKDHVQLGMWVRCCLEYEEVGENDYGMIVNVDKEGLHDLNLQVDWKRKGGTYWVRYVNVELLDGPPPSACAASASQDPPFCVGDTVRVKPSVIMPKFKWGSVTHSSVGIVTTISLNGLDMTVDFPEQSNWAGHVTEMEKVPPIHLRIRVCQDFDLCERCFKYRNKHKHPFNKIAKPGEMELARIRTTLTMSETGSTPVKASRHSSSSRRRCGNRKHHGDPDSLASGPVGLLEDWAACVQSLSVSSRENWAHRLTHESDVFWQSCGSQGKHWIRLEIQPNVLIQRLRMVVDPSDSSYMPTLVVISGGSSPTTLRELRTILIGATETIVTLLADQAEYHKFIEIAIRKCRSGGIDCRVHQLLILGRLRTDEDDLLSHFTFLATDDGATTPDESHHKLDEHRLDAQTKVFVWGLNDKDQLGGLKGSKVSEFVQLLQVFCNCPPVSPVSQDGKVYACGDGTDGRLGLGNCNCVSSPRPLNFLSQYVIKKVAVHSGGKHCLALTVDGKVFSWGEGSDGKLGHGNRVSYEWPRLVEALRSKRVRDVSCGGSHSAAATSSGELYTWGLGEYGRLGHGDTETELRPKKVMVLAGHRVVQVACGSRDAQTLALTAEGLVFSWGDGDFGKLGRGGSEGCNLPNNVERLNGAGVIQIECGAQFSLALTKSGQVWTCVAARGKGDYHRLGHGSDQHVRYPMVVEALRGKRIIHVSVGALHCLAVSDQGQVYAWGDNDHGQQGNGTTAVNRKPALVHGLEGIRIARVACGSSHSMAWTTPDLRPARIHEPVLIPVAKDPLGATALGLTPTIIMDEGPDTAATTPCGKPAPCLSPRPSLSKILLSLDTSAAKHQALQHVLSALQVLYAREIVVVSLLPHTQVSLDKTSPQETSSAALVLKPAAAVTALSVTAALKISPPGGLVRWQPDAPPSEAVSPGTPSQDDFVCRLTSDDARVLVDLLKLSVAGRTPGCQGAANTLAQVLAGMARNDPEVAEMLLELCVTELEDVTSETGARRTVPAPIVQESPHPYNDDTTLTGHVRIPGAESLRIAFDCHCSTERRHDPLTIMDGVGRIVAIKSGRERADWSSEYHISGNELRWKFTSDGSVNGWGWRFTVYPMVGGPAEQLSDRAVLSQPSMELVMALLEAEPGGSPAVSARLAAALAACAQLSCLSPDQHMWVLHRLRSSALLAVPAVLEDQPVIVSPHLPSPNPHQDSALSSLVKGLPEALLRQYEYEEPIIRSGGHLLHTDFFKVLVALACDLGLDSLPCCAENHRWLWFRRYCLAARTAQALVNRTALPPPFCEEVRKRIRELIPEDEMLTTEHEHHALFRQEHDEQLVLWANRRPEDWALSTWLGNIYGWGHNHRGQLGGVEGAKVKVPTPCESLSALMPTQIAGGEQTLFAVTSDGKVSGSLSLDYLLTITYTR</sequence>
<evidence type="ECO:0000256" key="9">
    <source>
        <dbReference type="PROSITE-ProRule" id="PRU00235"/>
    </source>
</evidence>
<evidence type="ECO:0000313" key="14">
    <source>
        <dbReference type="EMBL" id="UYV60264.1"/>
    </source>
</evidence>
<feature type="domain" description="Cytochrome b5 heme-binding" evidence="11">
    <location>
        <begin position="1155"/>
        <end position="1232"/>
    </location>
</feature>